<dbReference type="AlphaFoldDB" id="A0AAW1P9L0"/>
<accession>A0AAW1P9L0</accession>
<evidence type="ECO:0000313" key="2">
    <source>
        <dbReference type="Proteomes" id="UP001489004"/>
    </source>
</evidence>
<proteinExistence type="predicted"/>
<comment type="caution">
    <text evidence="1">The sequence shown here is derived from an EMBL/GenBank/DDBJ whole genome shotgun (WGS) entry which is preliminary data.</text>
</comment>
<sequence>MRSCRGSLSTGSAVSWPVVKPVTRCSFRCRASQQYHTEETLRPHVPLRCLLGGLLGRSKTPPHATGRPNRIVCHAGCEEGETTVVVIKDGYRTVATKHFHPQQPARLVLQQLLDLDFKGELVDAKGVTKFGEVPLQAGIYVLRLLAPAGTRKPAPLLAEDMQRVLSEPSFSDGLYVLFPHRALLLRARSGADLICVHGLRVESEVFAVKSATDAFLGSNMTLAELGCRLSMMFSLGSAFAKYQGGSAWQPTGMGCMSIV</sequence>
<protein>
    <submittedName>
        <fullName evidence="1">Uncharacterized protein</fullName>
    </submittedName>
</protein>
<name>A0AAW1P9L0_9CHLO</name>
<gene>
    <name evidence="1" type="ORF">WJX72_001555</name>
</gene>
<reference evidence="1 2" key="1">
    <citation type="journal article" date="2024" name="Nat. Commun.">
        <title>Phylogenomics reveals the evolutionary origins of lichenization in chlorophyte algae.</title>
        <authorList>
            <person name="Puginier C."/>
            <person name="Libourel C."/>
            <person name="Otte J."/>
            <person name="Skaloud P."/>
            <person name="Haon M."/>
            <person name="Grisel S."/>
            <person name="Petersen M."/>
            <person name="Berrin J.G."/>
            <person name="Delaux P.M."/>
            <person name="Dal Grande F."/>
            <person name="Keller J."/>
        </authorList>
    </citation>
    <scope>NUCLEOTIDE SEQUENCE [LARGE SCALE GENOMIC DNA]</scope>
    <source>
        <strain evidence="1 2">SAG 2043</strain>
    </source>
</reference>
<dbReference type="EMBL" id="JALJOR010000016">
    <property type="protein sequence ID" value="KAK9805141.1"/>
    <property type="molecule type" value="Genomic_DNA"/>
</dbReference>
<evidence type="ECO:0000313" key="1">
    <source>
        <dbReference type="EMBL" id="KAK9805141.1"/>
    </source>
</evidence>
<keyword evidence="2" id="KW-1185">Reference proteome</keyword>
<organism evidence="1 2">
    <name type="scientific">[Myrmecia] bisecta</name>
    <dbReference type="NCBI Taxonomy" id="41462"/>
    <lineage>
        <taxon>Eukaryota</taxon>
        <taxon>Viridiplantae</taxon>
        <taxon>Chlorophyta</taxon>
        <taxon>core chlorophytes</taxon>
        <taxon>Trebouxiophyceae</taxon>
        <taxon>Trebouxiales</taxon>
        <taxon>Trebouxiaceae</taxon>
        <taxon>Myrmecia</taxon>
    </lineage>
</organism>
<dbReference type="Proteomes" id="UP001489004">
    <property type="component" value="Unassembled WGS sequence"/>
</dbReference>